<dbReference type="InterPro" id="IPR015424">
    <property type="entry name" value="PyrdxlP-dep_Trfase"/>
</dbReference>
<organism evidence="10 11">
    <name type="scientific">Populibacterium corticicola</name>
    <dbReference type="NCBI Taxonomy" id="1812826"/>
    <lineage>
        <taxon>Bacteria</taxon>
        <taxon>Bacillati</taxon>
        <taxon>Actinomycetota</taxon>
        <taxon>Actinomycetes</taxon>
        <taxon>Micrococcales</taxon>
        <taxon>Jonesiaceae</taxon>
        <taxon>Populibacterium</taxon>
    </lineage>
</organism>
<dbReference type="RefSeq" id="WP_377464725.1">
    <property type="nucleotide sequence ID" value="NZ_JBHUOP010000001.1"/>
</dbReference>
<dbReference type="Pfam" id="PF00266">
    <property type="entry name" value="Aminotran_5"/>
    <property type="match status" value="2"/>
</dbReference>
<evidence type="ECO:0000256" key="8">
    <source>
        <dbReference type="ARBA" id="ARBA00050776"/>
    </source>
</evidence>
<keyword evidence="11" id="KW-1185">Reference proteome</keyword>
<evidence type="ECO:0000256" key="4">
    <source>
        <dbReference type="ARBA" id="ARBA00022723"/>
    </source>
</evidence>
<evidence type="ECO:0000256" key="5">
    <source>
        <dbReference type="ARBA" id="ARBA00022898"/>
    </source>
</evidence>
<name>A0ABW5XBM8_9MICO</name>
<evidence type="ECO:0000259" key="9">
    <source>
        <dbReference type="Pfam" id="PF00266"/>
    </source>
</evidence>
<dbReference type="Gene3D" id="3.90.1150.10">
    <property type="entry name" value="Aspartate Aminotransferase, domain 1"/>
    <property type="match status" value="1"/>
</dbReference>
<feature type="domain" description="Aminotransferase class V" evidence="9">
    <location>
        <begin position="260"/>
        <end position="377"/>
    </location>
</feature>
<evidence type="ECO:0000313" key="10">
    <source>
        <dbReference type="EMBL" id="MFD2839277.1"/>
    </source>
</evidence>
<evidence type="ECO:0000256" key="3">
    <source>
        <dbReference type="ARBA" id="ARBA00022679"/>
    </source>
</evidence>
<dbReference type="PANTHER" id="PTHR11601:SF34">
    <property type="entry name" value="CYSTEINE DESULFURASE"/>
    <property type="match status" value="1"/>
</dbReference>
<evidence type="ECO:0000256" key="1">
    <source>
        <dbReference type="ARBA" id="ARBA00001933"/>
    </source>
</evidence>
<comment type="catalytic activity">
    <reaction evidence="8">
        <text>(sulfur carrier)-H + L-cysteine = (sulfur carrier)-SH + L-alanine</text>
        <dbReference type="Rhea" id="RHEA:43892"/>
        <dbReference type="Rhea" id="RHEA-COMP:14737"/>
        <dbReference type="Rhea" id="RHEA-COMP:14739"/>
        <dbReference type="ChEBI" id="CHEBI:29917"/>
        <dbReference type="ChEBI" id="CHEBI:35235"/>
        <dbReference type="ChEBI" id="CHEBI:57972"/>
        <dbReference type="ChEBI" id="CHEBI:64428"/>
        <dbReference type="EC" id="2.8.1.7"/>
    </reaction>
</comment>
<protein>
    <submittedName>
        <fullName evidence="10">Cysteine desulfurase family protein</fullName>
    </submittedName>
</protein>
<keyword evidence="5" id="KW-0663">Pyridoxal phosphate</keyword>
<dbReference type="Gene3D" id="3.40.640.10">
    <property type="entry name" value="Type I PLP-dependent aspartate aminotransferase-like (Major domain)"/>
    <property type="match status" value="1"/>
</dbReference>
<dbReference type="PANTHER" id="PTHR11601">
    <property type="entry name" value="CYSTEINE DESULFURYLASE FAMILY MEMBER"/>
    <property type="match status" value="1"/>
</dbReference>
<evidence type="ECO:0000256" key="2">
    <source>
        <dbReference type="ARBA" id="ARBA00006490"/>
    </source>
</evidence>
<proteinExistence type="inferred from homology"/>
<dbReference type="EMBL" id="JBHUOP010000001">
    <property type="protein sequence ID" value="MFD2839277.1"/>
    <property type="molecule type" value="Genomic_DNA"/>
</dbReference>
<comment type="similarity">
    <text evidence="2">Belongs to the class-V pyridoxal-phosphate-dependent aminotransferase family. NifS/IscS subfamily.</text>
</comment>
<keyword evidence="4" id="KW-0479">Metal-binding</keyword>
<gene>
    <name evidence="10" type="ORF">ACFSYH_01665</name>
</gene>
<dbReference type="InterPro" id="IPR000192">
    <property type="entry name" value="Aminotrans_V_dom"/>
</dbReference>
<dbReference type="InterPro" id="IPR016454">
    <property type="entry name" value="Cysteine_dSase"/>
</dbReference>
<keyword evidence="7" id="KW-0411">Iron-sulfur</keyword>
<comment type="cofactor">
    <cofactor evidence="1">
        <name>pyridoxal 5'-phosphate</name>
        <dbReference type="ChEBI" id="CHEBI:597326"/>
    </cofactor>
</comment>
<reference evidence="11" key="1">
    <citation type="journal article" date="2019" name="Int. J. Syst. Evol. Microbiol.">
        <title>The Global Catalogue of Microorganisms (GCM) 10K type strain sequencing project: providing services to taxonomists for standard genome sequencing and annotation.</title>
        <authorList>
            <consortium name="The Broad Institute Genomics Platform"/>
            <consortium name="The Broad Institute Genome Sequencing Center for Infectious Disease"/>
            <person name="Wu L."/>
            <person name="Ma J."/>
        </authorList>
    </citation>
    <scope>NUCLEOTIDE SEQUENCE [LARGE SCALE GENOMIC DNA]</scope>
    <source>
        <strain evidence="11">KCTC 33576</strain>
    </source>
</reference>
<keyword evidence="3" id="KW-0808">Transferase</keyword>
<dbReference type="InterPro" id="IPR015422">
    <property type="entry name" value="PyrdxlP-dep_Trfase_small"/>
</dbReference>
<dbReference type="SUPFAM" id="SSF53383">
    <property type="entry name" value="PLP-dependent transferases"/>
    <property type="match status" value="1"/>
</dbReference>
<dbReference type="InterPro" id="IPR015421">
    <property type="entry name" value="PyrdxlP-dep_Trfase_major"/>
</dbReference>
<dbReference type="Proteomes" id="UP001597391">
    <property type="component" value="Unassembled WGS sequence"/>
</dbReference>
<evidence type="ECO:0000256" key="6">
    <source>
        <dbReference type="ARBA" id="ARBA00023004"/>
    </source>
</evidence>
<comment type="caution">
    <text evidence="10">The sequence shown here is derived from an EMBL/GenBank/DDBJ whole genome shotgun (WGS) entry which is preliminary data.</text>
</comment>
<keyword evidence="6" id="KW-0408">Iron</keyword>
<feature type="domain" description="Aminotransferase class V" evidence="9">
    <location>
        <begin position="54"/>
        <end position="234"/>
    </location>
</feature>
<evidence type="ECO:0000313" key="11">
    <source>
        <dbReference type="Proteomes" id="UP001597391"/>
    </source>
</evidence>
<evidence type="ECO:0000256" key="7">
    <source>
        <dbReference type="ARBA" id="ARBA00023014"/>
    </source>
</evidence>
<sequence length="397" mass="42352">MTPSVFDNADSSTHGSHSETIAARANFDAGGNARISELGRSAYLQALEDGWADHRRLHTEGRRARSLFDASRETIAAVLGARTDEIHVAPSATSALHTAVAALCAGRARVSNMTVMGAVERSALINATMFHGEHTLIEVDSRGRVEVDGFAHALKEQPTAFAALQQANHEVGTIQPVGEIAELARTAQVPLLVDASASIGHIAAPARTDWDALVANPADWGAGSGIGILALKPRTRTRRTWPEDQDAWFPGGASLPALFAAAVTLSETERLRQVRANQHRAWIDQIRAAAAHIPDAEVVGDPHDRLPHLATFSFLYVDGEAITSELDKHGFAVGSGSACTSATLNPSHVLAAMGVLTHGNVRVALDWDVTQQDVDRFIEVLPRAVRSVRSLMGAEDL</sequence>
<accession>A0ABW5XBM8</accession>
<dbReference type="PIRSF" id="PIRSF005572">
    <property type="entry name" value="NifS"/>
    <property type="match status" value="1"/>
</dbReference>